<sequence length="125" mass="13912">MIERAQPLFDRAGFGKRPDPLTEVFTGVFGCAFVRFNARDAGRRSTEVGERHGEQPDPAIEVEIEGSCVEKVWVDCRSNFGGQGGRCFAVDLPETVIVHSEFAISDAFANDRRFLFADDEPRVTD</sequence>
<reference evidence="1" key="1">
    <citation type="submission" date="2020-05" db="EMBL/GenBank/DDBJ databases">
        <authorList>
            <person name="Chiriac C."/>
            <person name="Salcher M."/>
            <person name="Ghai R."/>
            <person name="Kavagutti S V."/>
        </authorList>
    </citation>
    <scope>NUCLEOTIDE SEQUENCE</scope>
</reference>
<protein>
    <submittedName>
        <fullName evidence="1">Unannotated protein</fullName>
    </submittedName>
</protein>
<evidence type="ECO:0000313" key="1">
    <source>
        <dbReference type="EMBL" id="CAB4590080.1"/>
    </source>
</evidence>
<accession>A0A6J6FNW4</accession>
<dbReference type="AlphaFoldDB" id="A0A6J6FNW4"/>
<organism evidence="1">
    <name type="scientific">freshwater metagenome</name>
    <dbReference type="NCBI Taxonomy" id="449393"/>
    <lineage>
        <taxon>unclassified sequences</taxon>
        <taxon>metagenomes</taxon>
        <taxon>ecological metagenomes</taxon>
    </lineage>
</organism>
<proteinExistence type="predicted"/>
<dbReference type="EMBL" id="CAEZTZ010000134">
    <property type="protein sequence ID" value="CAB4590080.1"/>
    <property type="molecule type" value="Genomic_DNA"/>
</dbReference>
<name>A0A6J6FNW4_9ZZZZ</name>
<gene>
    <name evidence="1" type="ORF">UFOPK1767_00895</name>
</gene>